<evidence type="ECO:0000313" key="7">
    <source>
        <dbReference type="Proteomes" id="UP001162087"/>
    </source>
</evidence>
<gene>
    <name evidence="6" type="primary">SKDI09G2070</name>
    <name evidence="6" type="ORF">SKDI_09G2070</name>
</gene>
<dbReference type="PANTHER" id="PTHR43161">
    <property type="entry name" value="SORBITOL DEHYDROGENASE"/>
    <property type="match status" value="1"/>
</dbReference>
<keyword evidence="7" id="KW-1185">Reference proteome</keyword>
<keyword evidence="3" id="KW-0479">Metal-binding</keyword>
<evidence type="ECO:0000256" key="3">
    <source>
        <dbReference type="ARBA" id="ARBA00022723"/>
    </source>
</evidence>
<comment type="cofactor">
    <cofactor evidence="1">
        <name>Zn(2+)</name>
        <dbReference type="ChEBI" id="CHEBI:29105"/>
    </cofactor>
</comment>
<dbReference type="GO" id="GO:0003939">
    <property type="term" value="F:L-iditol 2-dehydrogenase (NAD+) activity"/>
    <property type="evidence" value="ECO:0007669"/>
    <property type="project" value="TreeGrafter"/>
</dbReference>
<dbReference type="GO" id="GO:0006062">
    <property type="term" value="P:sorbitol catabolic process"/>
    <property type="evidence" value="ECO:0007669"/>
    <property type="project" value="TreeGrafter"/>
</dbReference>
<reference evidence="6" key="1">
    <citation type="submission" date="2022-10" db="EMBL/GenBank/DDBJ databases">
        <authorList>
            <person name="Byrne P K."/>
        </authorList>
    </citation>
    <scope>NUCLEOTIDE SEQUENCE</scope>
    <source>
        <strain evidence="6">IFO1802</strain>
    </source>
</reference>
<dbReference type="Proteomes" id="UP001162087">
    <property type="component" value="Chromosome 9"/>
</dbReference>
<accession>A0AA35JK54</accession>
<comment type="similarity">
    <text evidence="2">Belongs to the zinc-containing alcohol dehydrogenase family.</text>
</comment>
<keyword evidence="4" id="KW-0862">Zinc</keyword>
<evidence type="ECO:0008006" key="8">
    <source>
        <dbReference type="Google" id="ProtNLM"/>
    </source>
</evidence>
<evidence type="ECO:0000256" key="2">
    <source>
        <dbReference type="ARBA" id="ARBA00008072"/>
    </source>
</evidence>
<name>A0AA35JK54_SACK1</name>
<evidence type="ECO:0000256" key="4">
    <source>
        <dbReference type="ARBA" id="ARBA00022833"/>
    </source>
</evidence>
<dbReference type="PANTHER" id="PTHR43161:SF9">
    <property type="entry name" value="SORBITOL DEHYDROGENASE"/>
    <property type="match status" value="1"/>
</dbReference>
<dbReference type="RefSeq" id="XP_056088509.1">
    <property type="nucleotide sequence ID" value="XM_056228827.1"/>
</dbReference>
<keyword evidence="5" id="KW-0560">Oxidoreductase</keyword>
<dbReference type="Gene3D" id="3.90.180.10">
    <property type="entry name" value="Medium-chain alcohol dehydrogenases, catalytic domain"/>
    <property type="match status" value="1"/>
</dbReference>
<dbReference type="EMBL" id="OX365904">
    <property type="protein sequence ID" value="CAI4065065.1"/>
    <property type="molecule type" value="Genomic_DNA"/>
</dbReference>
<evidence type="ECO:0000256" key="1">
    <source>
        <dbReference type="ARBA" id="ARBA00001947"/>
    </source>
</evidence>
<organism evidence="6 7">
    <name type="scientific">Saccharomyces kudriavzevii (strain ATCC MYA-4449 / AS 2.2408 / CBS 8840 / NBRC 1802 / NCYC 2889)</name>
    <name type="common">Yeast</name>
    <dbReference type="NCBI Taxonomy" id="226230"/>
    <lineage>
        <taxon>Eukaryota</taxon>
        <taxon>Fungi</taxon>
        <taxon>Dikarya</taxon>
        <taxon>Ascomycota</taxon>
        <taxon>Saccharomycotina</taxon>
        <taxon>Saccharomycetes</taxon>
        <taxon>Saccharomycetales</taxon>
        <taxon>Saccharomycetaceae</taxon>
        <taxon>Saccharomyces</taxon>
    </lineage>
</organism>
<dbReference type="GeneID" id="80924810"/>
<dbReference type="GO" id="GO:0046872">
    <property type="term" value="F:metal ion binding"/>
    <property type="evidence" value="ECO:0007669"/>
    <property type="project" value="UniProtKB-KW"/>
</dbReference>
<sequence>MCLTTSCRGQRTSVPLADEVERLLGGHHADVVFECSGADICIDAGVKTSKIGGTMGKNYTNFPIAEVDGKKMRLIGCFRYSFGNYRDAVNLVASGKVNVKPLITHRFKFEDAAKAYDYNITHGGEVVKTIIAGPE</sequence>
<dbReference type="Gene3D" id="3.40.50.720">
    <property type="entry name" value="NAD(P)-binding Rossmann-like Domain"/>
    <property type="match status" value="1"/>
</dbReference>
<evidence type="ECO:0000256" key="5">
    <source>
        <dbReference type="ARBA" id="ARBA00023002"/>
    </source>
</evidence>
<dbReference type="AlphaFoldDB" id="A0AA35JK54"/>
<dbReference type="InterPro" id="IPR036291">
    <property type="entry name" value="NAD(P)-bd_dom_sf"/>
</dbReference>
<evidence type="ECO:0000313" key="6">
    <source>
        <dbReference type="EMBL" id="CAI4065065.1"/>
    </source>
</evidence>
<protein>
    <recommendedName>
        <fullName evidence="8">Alcohol dehydrogenase-like C-terminal domain-containing protein</fullName>
    </recommendedName>
</protein>
<proteinExistence type="inferred from homology"/>
<dbReference type="SUPFAM" id="SSF51735">
    <property type="entry name" value="NAD(P)-binding Rossmann-fold domains"/>
    <property type="match status" value="1"/>
</dbReference>